<feature type="compositionally biased region" description="Low complexity" evidence="1">
    <location>
        <begin position="880"/>
        <end position="889"/>
    </location>
</feature>
<feature type="domain" description="Cep192-like" evidence="2">
    <location>
        <begin position="790"/>
        <end position="888"/>
    </location>
</feature>
<evidence type="ECO:0000313" key="4">
    <source>
        <dbReference type="Proteomes" id="UP000789706"/>
    </source>
</evidence>
<feature type="compositionally biased region" description="Acidic residues" evidence="1">
    <location>
        <begin position="284"/>
        <end position="294"/>
    </location>
</feature>
<dbReference type="Gene3D" id="2.60.40.10">
    <property type="entry name" value="Immunoglobulins"/>
    <property type="match status" value="2"/>
</dbReference>
<proteinExistence type="predicted"/>
<name>A0A9N9A3F1_9GLOM</name>
<feature type="compositionally biased region" description="Basic and acidic residues" evidence="1">
    <location>
        <begin position="77"/>
        <end position="93"/>
    </location>
</feature>
<feature type="region of interest" description="Disordered" evidence="1">
    <location>
        <begin position="1"/>
        <end position="158"/>
    </location>
</feature>
<feature type="compositionally biased region" description="Low complexity" evidence="1">
    <location>
        <begin position="316"/>
        <end position="327"/>
    </location>
</feature>
<evidence type="ECO:0000256" key="1">
    <source>
        <dbReference type="SAM" id="MobiDB-lite"/>
    </source>
</evidence>
<dbReference type="OrthoDB" id="2400153at2759"/>
<feature type="compositionally biased region" description="Polar residues" evidence="1">
    <location>
        <begin position="301"/>
        <end position="314"/>
    </location>
</feature>
<dbReference type="Pfam" id="PF22065">
    <property type="entry name" value="Cep192_D7"/>
    <property type="match status" value="1"/>
</dbReference>
<dbReference type="InterPro" id="IPR039103">
    <property type="entry name" value="Spd-2/CEP192"/>
</dbReference>
<sequence>MYNTIRDDKDGDHSGVSVSSHPSPLPISNVTPLRKENNKRFGIKEDKYPSPGAYFPMKNNSMGTHKRPIFLSASNRRLHDPPTVDTSRPERNTPSRMTKMEGWPSSPRRMQMVSPRFKSLSDLMEGPEGSEQQSSEDSDMNVNPFRMHRPITSSGRRSFSNTKKLFVYENIGDDSVSETSDQDSTKGHNEKRLSFTSNLGEIIQPLSSLRSQQKPPELNKSSYVRKTRTLGLDLFSTKDKSSVDEQKTDTVRRSIASRLFPSIQSRRTTPQMLTVRTPLPMLSETEDDEEEDHDLTDSTNDHNPQLPSSDNSDISPVPATPITTPLTPTTVKSMVHSWRWPKRPFSPAREKKEIEQIKSADNPADHIGKVGNNIWAKKTLGQLRKYHQRHSPSMLTKGFGLASPLKESSPLLSPVKVDLTDSGADDKSPRSPTIIAPKMIEESEEPQGMKVSPEHLTVVGGPSVNNNRESPNASTTSLTLRSNPSISSLAKHNAKPLYETTFTISNITEAPLRFEILWPAFRFDVSPAYGIVKPQSVEVVKVSVMNKHILAGSRRDETRDSRKFMGILNNKGSEKTEVDKPLMGRTRIIVLCENGERKEVIVDIVQIKKKTKGEIENLRSKNTKEVEDGNFIRRIGKSSGRSFSRTVDDLIKAAKARTRKSTPKQERLPRSPSNSNLKGKSSINKATGSSSKPASAPALRRSASSGPTSRPSSPESSNKHYNSPKRKHTTASSSSSSRPNTPDIYRSQNERNKRNMSPSSVSRSRTPDESKQVKHLPQRKNFIYIGTPGSVNCPDTTVREENHSVFRIHNPTNKPVTWHLTTATNPFLRRSDSANSSQKINEEVFLIMKTSGLLRAGTTEKVVISFRPTFVGTYSQSFNLEDSSSSETSGGLGGVSVRIQGEGKIDSPNQNKSSDSRRHGSGSNKAIDFEVSETKIQIPATRISRRRSVGIKINNPTNQLIRIKCKCEVGGTSSNSNSAISIPLSSVQIKPRAFVLLPVRFSPKEIGEVRGIVKLQAVGRSEVQVEINAEGVMDASSSTTEI</sequence>
<feature type="compositionally biased region" description="Polar residues" evidence="1">
    <location>
        <begin position="463"/>
        <end position="480"/>
    </location>
</feature>
<dbReference type="GO" id="GO:0071539">
    <property type="term" value="P:protein localization to centrosome"/>
    <property type="evidence" value="ECO:0007669"/>
    <property type="project" value="InterPro"/>
</dbReference>
<dbReference type="GO" id="GO:0019901">
    <property type="term" value="F:protein kinase binding"/>
    <property type="evidence" value="ECO:0007669"/>
    <property type="project" value="TreeGrafter"/>
</dbReference>
<feature type="compositionally biased region" description="Low complexity" evidence="1">
    <location>
        <begin position="685"/>
        <end position="716"/>
    </location>
</feature>
<accession>A0A9N9A3F1</accession>
<feature type="compositionally biased region" description="Basic and acidic residues" evidence="1">
    <location>
        <begin position="33"/>
        <end position="48"/>
    </location>
</feature>
<dbReference type="GO" id="GO:0090222">
    <property type="term" value="P:centrosome-templated microtubule nucleation"/>
    <property type="evidence" value="ECO:0007669"/>
    <property type="project" value="InterPro"/>
</dbReference>
<feature type="compositionally biased region" description="Polar residues" evidence="1">
    <location>
        <begin position="755"/>
        <end position="764"/>
    </location>
</feature>
<feature type="region of interest" description="Disordered" evidence="1">
    <location>
        <begin position="653"/>
        <end position="780"/>
    </location>
</feature>
<keyword evidence="4" id="KW-1185">Reference proteome</keyword>
<dbReference type="AlphaFoldDB" id="A0A9N9A3F1"/>
<gene>
    <name evidence="3" type="ORF">DEBURN_LOCUS5392</name>
</gene>
<dbReference type="GO" id="GO:0005814">
    <property type="term" value="C:centriole"/>
    <property type="evidence" value="ECO:0007669"/>
    <property type="project" value="TreeGrafter"/>
</dbReference>
<feature type="region of interest" description="Disordered" evidence="1">
    <location>
        <begin position="266"/>
        <end position="327"/>
    </location>
</feature>
<reference evidence="3" key="1">
    <citation type="submission" date="2021-06" db="EMBL/GenBank/DDBJ databases">
        <authorList>
            <person name="Kallberg Y."/>
            <person name="Tangrot J."/>
            <person name="Rosling A."/>
        </authorList>
    </citation>
    <scope>NUCLEOTIDE SEQUENCE</scope>
    <source>
        <strain evidence="3">AZ414A</strain>
    </source>
</reference>
<dbReference type="PANTHER" id="PTHR16029:SF11">
    <property type="entry name" value="CENTROSOMAL PROTEIN OF 192 KDA"/>
    <property type="match status" value="1"/>
</dbReference>
<feature type="compositionally biased region" description="Basic and acidic residues" evidence="1">
    <location>
        <begin position="1"/>
        <end position="13"/>
    </location>
</feature>
<dbReference type="EMBL" id="CAJVPK010000477">
    <property type="protein sequence ID" value="CAG8515455.1"/>
    <property type="molecule type" value="Genomic_DNA"/>
</dbReference>
<organism evidence="3 4">
    <name type="scientific">Diversispora eburnea</name>
    <dbReference type="NCBI Taxonomy" id="1213867"/>
    <lineage>
        <taxon>Eukaryota</taxon>
        <taxon>Fungi</taxon>
        <taxon>Fungi incertae sedis</taxon>
        <taxon>Mucoromycota</taxon>
        <taxon>Glomeromycotina</taxon>
        <taxon>Glomeromycetes</taxon>
        <taxon>Diversisporales</taxon>
        <taxon>Diversisporaceae</taxon>
        <taxon>Diversispora</taxon>
    </lineage>
</organism>
<evidence type="ECO:0000259" key="2">
    <source>
        <dbReference type="Pfam" id="PF22065"/>
    </source>
</evidence>
<feature type="region of interest" description="Disordered" evidence="1">
    <location>
        <begin position="880"/>
        <end position="926"/>
    </location>
</feature>
<feature type="compositionally biased region" description="Polar residues" evidence="1">
    <location>
        <begin position="194"/>
        <end position="222"/>
    </location>
</feature>
<feature type="compositionally biased region" description="Basic and acidic residues" evidence="1">
    <location>
        <begin position="183"/>
        <end position="193"/>
    </location>
</feature>
<protein>
    <submittedName>
        <fullName evidence="3">6232_t:CDS:1</fullName>
    </submittedName>
</protein>
<dbReference type="InterPro" id="IPR054087">
    <property type="entry name" value="Cep192-like_D7"/>
</dbReference>
<dbReference type="GO" id="GO:0005737">
    <property type="term" value="C:cytoplasm"/>
    <property type="evidence" value="ECO:0007669"/>
    <property type="project" value="TreeGrafter"/>
</dbReference>
<dbReference type="PANTHER" id="PTHR16029">
    <property type="entry name" value="CENTROSOMAL PROTEIN OF 192 KDA"/>
    <property type="match status" value="1"/>
</dbReference>
<evidence type="ECO:0000313" key="3">
    <source>
        <dbReference type="EMBL" id="CAG8515455.1"/>
    </source>
</evidence>
<comment type="caution">
    <text evidence="3">The sequence shown here is derived from an EMBL/GenBank/DDBJ whole genome shotgun (WGS) entry which is preliminary data.</text>
</comment>
<feature type="region of interest" description="Disordered" evidence="1">
    <location>
        <begin position="461"/>
        <end position="480"/>
    </location>
</feature>
<dbReference type="Proteomes" id="UP000789706">
    <property type="component" value="Unassembled WGS sequence"/>
</dbReference>
<dbReference type="GO" id="GO:0090307">
    <property type="term" value="P:mitotic spindle assembly"/>
    <property type="evidence" value="ECO:0007669"/>
    <property type="project" value="TreeGrafter"/>
</dbReference>
<feature type="region of interest" description="Disordered" evidence="1">
    <location>
        <begin position="170"/>
        <end position="224"/>
    </location>
</feature>
<feature type="compositionally biased region" description="Polar residues" evidence="1">
    <location>
        <begin position="671"/>
        <end position="684"/>
    </location>
</feature>
<dbReference type="InterPro" id="IPR013783">
    <property type="entry name" value="Ig-like_fold"/>
</dbReference>